<evidence type="ECO:0000313" key="1">
    <source>
        <dbReference type="EMBL" id="MTV33269.1"/>
    </source>
</evidence>
<dbReference type="Proteomes" id="UP000439113">
    <property type="component" value="Unassembled WGS sequence"/>
</dbReference>
<name>A0A6N8DS30_RHOAC</name>
<evidence type="ECO:0000313" key="2">
    <source>
        <dbReference type="Proteomes" id="UP000439113"/>
    </source>
</evidence>
<accession>A0A6N8DS30</accession>
<dbReference type="RefSeq" id="WP_155447949.1">
    <property type="nucleotide sequence ID" value="NZ_JAOQNR010000009.1"/>
</dbReference>
<organism evidence="1 2">
    <name type="scientific">Rhodoblastus acidophilus</name>
    <name type="common">Rhodopseudomonas acidophila</name>
    <dbReference type="NCBI Taxonomy" id="1074"/>
    <lineage>
        <taxon>Bacteria</taxon>
        <taxon>Pseudomonadati</taxon>
        <taxon>Pseudomonadota</taxon>
        <taxon>Alphaproteobacteria</taxon>
        <taxon>Hyphomicrobiales</taxon>
        <taxon>Rhodoblastaceae</taxon>
        <taxon>Rhodoblastus</taxon>
    </lineage>
</organism>
<gene>
    <name evidence="1" type="ORF">GJ654_20030</name>
</gene>
<proteinExistence type="predicted"/>
<sequence length="131" mass="15048">MKKSQRIAGGGNEAKDFVASARRDRIRSLVKWNEDGGNFRIHCQEAVGALVGLRLRRQTVLRTIAYCCDEFGPWRWIDREANVEVFSGFAAEGLERYLQRMISELARIAYEPLTPKLLLQALPITNKERLR</sequence>
<reference evidence="1 2" key="1">
    <citation type="submission" date="2019-11" db="EMBL/GenBank/DDBJ databases">
        <title>Whole-genome sequence of a Rhodoblastus acidophilus DSM 142.</title>
        <authorList>
            <person name="Kyndt J.A."/>
            <person name="Meyer T.E."/>
        </authorList>
    </citation>
    <scope>NUCLEOTIDE SEQUENCE [LARGE SCALE GENOMIC DNA]</scope>
    <source>
        <strain evidence="1 2">DSM 142</strain>
    </source>
</reference>
<protein>
    <submittedName>
        <fullName evidence="1">Uncharacterized protein</fullName>
    </submittedName>
</protein>
<dbReference type="AlphaFoldDB" id="A0A6N8DS30"/>
<comment type="caution">
    <text evidence="1">The sequence shown here is derived from an EMBL/GenBank/DDBJ whole genome shotgun (WGS) entry which is preliminary data.</text>
</comment>
<dbReference type="EMBL" id="WNKS01000032">
    <property type="protein sequence ID" value="MTV33269.1"/>
    <property type="molecule type" value="Genomic_DNA"/>
</dbReference>